<dbReference type="Gene3D" id="1.10.20.140">
    <property type="match status" value="1"/>
</dbReference>
<evidence type="ECO:0000256" key="2">
    <source>
        <dbReference type="ARBA" id="ARBA00003213"/>
    </source>
</evidence>
<dbReference type="HAMAP" id="MF_00185">
    <property type="entry name" value="IPP_trans"/>
    <property type="match status" value="1"/>
</dbReference>
<comment type="catalytic activity">
    <reaction evidence="9 10 11">
        <text>adenosine(37) in tRNA + dimethylallyl diphosphate = N(6)-dimethylallyladenosine(37) in tRNA + diphosphate</text>
        <dbReference type="Rhea" id="RHEA:26482"/>
        <dbReference type="Rhea" id="RHEA-COMP:10162"/>
        <dbReference type="Rhea" id="RHEA-COMP:10375"/>
        <dbReference type="ChEBI" id="CHEBI:33019"/>
        <dbReference type="ChEBI" id="CHEBI:57623"/>
        <dbReference type="ChEBI" id="CHEBI:74411"/>
        <dbReference type="ChEBI" id="CHEBI:74415"/>
        <dbReference type="EC" id="2.5.1.75"/>
    </reaction>
</comment>
<evidence type="ECO:0000256" key="4">
    <source>
        <dbReference type="ARBA" id="ARBA00022679"/>
    </source>
</evidence>
<sequence length="307" mass="33989">MVNPVLCIAGPTASGKSSSAIALAKSVGGEIINADALQIYSDIRVLSARPSDEDMRVVPHHLYGFVSGDVHFSGGHYVRAVMPVIFDVLARGRTPILVGGTGLYFKSLFEGLASVPAIDPSLISEIDRQISINGIQSVITEAKSLDPIGVSRLLGEDPQRLTRLLSVVKQTGRPLHEWQAQTRPEIPESQAMRFVMMPPREILYEKINSRFEQMVEQGGMTEAMAVQKRYGDRTNLPMLKAIGLSHILRHLRGELEYARAIELAKRDTRRFAKRQMTWFRNQCAAWETQPALDIAAISTSVRAWGAK</sequence>
<dbReference type="InterPro" id="IPR018022">
    <property type="entry name" value="IPT"/>
</dbReference>
<dbReference type="EMBL" id="RBII01000001">
    <property type="protein sequence ID" value="RKQ71670.1"/>
    <property type="molecule type" value="Genomic_DNA"/>
</dbReference>
<evidence type="ECO:0000256" key="13">
    <source>
        <dbReference type="RuleBase" id="RU003785"/>
    </source>
</evidence>
<dbReference type="Gene3D" id="3.40.50.300">
    <property type="entry name" value="P-loop containing nucleotide triphosphate hydrolases"/>
    <property type="match status" value="1"/>
</dbReference>
<dbReference type="NCBIfam" id="TIGR00174">
    <property type="entry name" value="miaA"/>
    <property type="match status" value="1"/>
</dbReference>
<reference evidence="14 15" key="1">
    <citation type="submission" date="2018-10" db="EMBL/GenBank/DDBJ databases">
        <title>Genomic Encyclopedia of Type Strains, Phase IV (KMG-IV): sequencing the most valuable type-strain genomes for metagenomic binning, comparative biology and taxonomic classification.</title>
        <authorList>
            <person name="Goeker M."/>
        </authorList>
    </citation>
    <scope>NUCLEOTIDE SEQUENCE [LARGE SCALE GENOMIC DNA]</scope>
    <source>
        <strain evidence="14 15">DSM 22008</strain>
    </source>
</reference>
<feature type="site" description="Interaction with substrate tRNA" evidence="10">
    <location>
        <position position="128"/>
    </location>
</feature>
<evidence type="ECO:0000256" key="12">
    <source>
        <dbReference type="RuleBase" id="RU003784"/>
    </source>
</evidence>
<dbReference type="Proteomes" id="UP000282211">
    <property type="component" value="Unassembled WGS sequence"/>
</dbReference>
<comment type="cofactor">
    <cofactor evidence="1 10">
        <name>Mg(2+)</name>
        <dbReference type="ChEBI" id="CHEBI:18420"/>
    </cofactor>
</comment>
<feature type="site" description="Interaction with substrate tRNA" evidence="10">
    <location>
        <position position="101"/>
    </location>
</feature>
<protein>
    <recommendedName>
        <fullName evidence="10">tRNA dimethylallyltransferase</fullName>
        <ecNumber evidence="10">2.5.1.75</ecNumber>
    </recommendedName>
    <alternativeName>
        <fullName evidence="10">Dimethylallyl diphosphate:tRNA dimethylallyltransferase</fullName>
        <shortName evidence="10">DMAPP:tRNA dimethylallyltransferase</shortName>
        <shortName evidence="10">DMATase</shortName>
    </alternativeName>
    <alternativeName>
        <fullName evidence="10">Isopentenyl-diphosphate:tRNA isopentenyltransferase</fullName>
        <shortName evidence="10">IPP transferase</shortName>
        <shortName evidence="10">IPPT</shortName>
        <shortName evidence="10">IPTase</shortName>
    </alternativeName>
</protein>
<keyword evidence="7 10" id="KW-0067">ATP-binding</keyword>
<comment type="caution">
    <text evidence="14">The sequence shown here is derived from an EMBL/GenBank/DDBJ whole genome shotgun (WGS) entry which is preliminary data.</text>
</comment>
<evidence type="ECO:0000256" key="6">
    <source>
        <dbReference type="ARBA" id="ARBA00022741"/>
    </source>
</evidence>
<comment type="caution">
    <text evidence="10">Lacks conserved residue(s) required for the propagation of feature annotation.</text>
</comment>
<comment type="subunit">
    <text evidence="10">Monomer.</text>
</comment>
<dbReference type="PANTHER" id="PTHR11088">
    <property type="entry name" value="TRNA DIMETHYLALLYLTRANSFERASE"/>
    <property type="match status" value="1"/>
</dbReference>
<feature type="binding site" evidence="10">
    <location>
        <begin position="10"/>
        <end position="17"/>
    </location>
    <ligand>
        <name>ATP</name>
        <dbReference type="ChEBI" id="CHEBI:30616"/>
    </ligand>
</feature>
<dbReference type="SUPFAM" id="SSF52540">
    <property type="entry name" value="P-loop containing nucleoside triphosphate hydrolases"/>
    <property type="match status" value="1"/>
</dbReference>
<name>A0A420WL03_9PROT</name>
<evidence type="ECO:0000313" key="15">
    <source>
        <dbReference type="Proteomes" id="UP000282211"/>
    </source>
</evidence>
<evidence type="ECO:0000256" key="8">
    <source>
        <dbReference type="ARBA" id="ARBA00022842"/>
    </source>
</evidence>
<keyword evidence="8 10" id="KW-0460">Magnesium</keyword>
<evidence type="ECO:0000256" key="10">
    <source>
        <dbReference type="HAMAP-Rule" id="MF_00185"/>
    </source>
</evidence>
<dbReference type="GO" id="GO:0052381">
    <property type="term" value="F:tRNA dimethylallyltransferase activity"/>
    <property type="evidence" value="ECO:0007669"/>
    <property type="project" value="UniProtKB-UniRule"/>
</dbReference>
<dbReference type="Pfam" id="PF01715">
    <property type="entry name" value="IPPT"/>
    <property type="match status" value="1"/>
</dbReference>
<feature type="binding site" evidence="10">
    <location>
        <begin position="12"/>
        <end position="17"/>
    </location>
    <ligand>
        <name>substrate</name>
    </ligand>
</feature>
<evidence type="ECO:0000256" key="9">
    <source>
        <dbReference type="ARBA" id="ARBA00049563"/>
    </source>
</evidence>
<dbReference type="EC" id="2.5.1.75" evidence="10"/>
<dbReference type="GO" id="GO:0005524">
    <property type="term" value="F:ATP binding"/>
    <property type="evidence" value="ECO:0007669"/>
    <property type="project" value="UniProtKB-UniRule"/>
</dbReference>
<evidence type="ECO:0000256" key="1">
    <source>
        <dbReference type="ARBA" id="ARBA00001946"/>
    </source>
</evidence>
<dbReference type="FunCoup" id="A0A420WL03">
    <property type="interactions" value="465"/>
</dbReference>
<proteinExistence type="inferred from homology"/>
<comment type="similarity">
    <text evidence="3 10 13">Belongs to the IPP transferase family.</text>
</comment>
<dbReference type="InParanoid" id="A0A420WL03"/>
<evidence type="ECO:0000313" key="14">
    <source>
        <dbReference type="EMBL" id="RKQ71670.1"/>
    </source>
</evidence>
<dbReference type="RefSeq" id="WP_121099424.1">
    <property type="nucleotide sequence ID" value="NZ_RBII01000001.1"/>
</dbReference>
<feature type="region of interest" description="Interaction with substrate tRNA" evidence="10">
    <location>
        <begin position="159"/>
        <end position="163"/>
    </location>
</feature>
<accession>A0A420WL03</accession>
<evidence type="ECO:0000256" key="7">
    <source>
        <dbReference type="ARBA" id="ARBA00022840"/>
    </source>
</evidence>
<evidence type="ECO:0000256" key="5">
    <source>
        <dbReference type="ARBA" id="ARBA00022694"/>
    </source>
</evidence>
<organism evidence="14 15">
    <name type="scientific">Litorimonas taeanensis</name>
    <dbReference type="NCBI Taxonomy" id="568099"/>
    <lineage>
        <taxon>Bacteria</taxon>
        <taxon>Pseudomonadati</taxon>
        <taxon>Pseudomonadota</taxon>
        <taxon>Alphaproteobacteria</taxon>
        <taxon>Maricaulales</taxon>
        <taxon>Robiginitomaculaceae</taxon>
    </lineage>
</organism>
<gene>
    <name evidence="10" type="primary">miaA</name>
    <name evidence="14" type="ORF">DES40_0997</name>
</gene>
<keyword evidence="4 10" id="KW-0808">Transferase</keyword>
<dbReference type="GO" id="GO:0006400">
    <property type="term" value="P:tRNA modification"/>
    <property type="evidence" value="ECO:0007669"/>
    <property type="project" value="TreeGrafter"/>
</dbReference>
<keyword evidence="5 10" id="KW-0819">tRNA processing</keyword>
<dbReference type="InterPro" id="IPR039657">
    <property type="entry name" value="Dimethylallyltransferase"/>
</dbReference>
<dbReference type="OrthoDB" id="9776390at2"/>
<comment type="function">
    <text evidence="2 10 12">Catalyzes the transfer of a dimethylallyl group onto the adenine at position 37 in tRNAs that read codons beginning with uridine, leading to the formation of N6-(dimethylallyl)adenosine (i(6)A).</text>
</comment>
<evidence type="ECO:0000256" key="3">
    <source>
        <dbReference type="ARBA" id="ARBA00005842"/>
    </source>
</evidence>
<dbReference type="AlphaFoldDB" id="A0A420WL03"/>
<keyword evidence="6 10" id="KW-0547">Nucleotide-binding</keyword>
<evidence type="ECO:0000256" key="11">
    <source>
        <dbReference type="RuleBase" id="RU003783"/>
    </source>
</evidence>
<dbReference type="InterPro" id="IPR027417">
    <property type="entry name" value="P-loop_NTPase"/>
</dbReference>
<keyword evidence="15" id="KW-1185">Reference proteome</keyword>
<dbReference type="PANTHER" id="PTHR11088:SF60">
    <property type="entry name" value="TRNA DIMETHYLALLYLTRANSFERASE"/>
    <property type="match status" value="1"/>
</dbReference>